<dbReference type="InterPro" id="IPR002545">
    <property type="entry name" value="CheW-lke_dom"/>
</dbReference>
<dbReference type="AlphaFoldDB" id="A0A369BAJ0"/>
<dbReference type="RefSeq" id="WP_114297255.1">
    <property type="nucleotide sequence ID" value="NZ_QPJT01000007.1"/>
</dbReference>
<keyword evidence="3" id="KW-1185">Reference proteome</keyword>
<dbReference type="EMBL" id="QPJT01000007">
    <property type="protein sequence ID" value="RCX17537.1"/>
    <property type="molecule type" value="Genomic_DNA"/>
</dbReference>
<accession>A0A369BAJ0</accession>
<dbReference type="Pfam" id="PF01584">
    <property type="entry name" value="CheW"/>
    <property type="match status" value="1"/>
</dbReference>
<feature type="domain" description="CheW-like" evidence="1">
    <location>
        <begin position="3"/>
        <end position="143"/>
    </location>
</feature>
<gene>
    <name evidence="2" type="ORF">DFR58_10783</name>
</gene>
<dbReference type="GO" id="GO:0006935">
    <property type="term" value="P:chemotaxis"/>
    <property type="evidence" value="ECO:0007669"/>
    <property type="project" value="InterPro"/>
</dbReference>
<evidence type="ECO:0000259" key="1">
    <source>
        <dbReference type="PROSITE" id="PS50851"/>
    </source>
</evidence>
<comment type="caution">
    <text evidence="2">The sequence shown here is derived from an EMBL/GenBank/DDBJ whole genome shotgun (WGS) entry which is preliminary data.</text>
</comment>
<name>A0A369BAJ0_9FIRM</name>
<organism evidence="2 3">
    <name type="scientific">Anaerobacterium chartisolvens</name>
    <dbReference type="NCBI Taxonomy" id="1297424"/>
    <lineage>
        <taxon>Bacteria</taxon>
        <taxon>Bacillati</taxon>
        <taxon>Bacillota</taxon>
        <taxon>Clostridia</taxon>
        <taxon>Eubacteriales</taxon>
        <taxon>Oscillospiraceae</taxon>
        <taxon>Anaerobacterium</taxon>
    </lineage>
</organism>
<dbReference type="Gene3D" id="2.40.50.180">
    <property type="entry name" value="CheA-289, Domain 4"/>
    <property type="match status" value="1"/>
</dbReference>
<dbReference type="Proteomes" id="UP000253034">
    <property type="component" value="Unassembled WGS sequence"/>
</dbReference>
<sequence length="151" mass="16892">MASRQLLVFKLNGDSYGVEITNVDSIVPMKEIVKVPNTPDYIQGLMSLRGKVYTIFNLRKKFSLPDQEFDENTKIVIVDVNSVTVGFIVDEVNEITHIEEEDIENTPQSLANLGRKYMSGIAKVSEKIIMILDLSHLLSFNDTDIAKAGSN</sequence>
<dbReference type="PROSITE" id="PS50851">
    <property type="entry name" value="CHEW"/>
    <property type="match status" value="1"/>
</dbReference>
<dbReference type="InterPro" id="IPR036061">
    <property type="entry name" value="CheW-like_dom_sf"/>
</dbReference>
<dbReference type="Gene3D" id="2.30.30.40">
    <property type="entry name" value="SH3 Domains"/>
    <property type="match status" value="1"/>
</dbReference>
<evidence type="ECO:0000313" key="2">
    <source>
        <dbReference type="EMBL" id="RCX17537.1"/>
    </source>
</evidence>
<dbReference type="InterPro" id="IPR039315">
    <property type="entry name" value="CheW"/>
</dbReference>
<dbReference type="SUPFAM" id="SSF50341">
    <property type="entry name" value="CheW-like"/>
    <property type="match status" value="1"/>
</dbReference>
<dbReference type="OrthoDB" id="9794382at2"/>
<evidence type="ECO:0000313" key="3">
    <source>
        <dbReference type="Proteomes" id="UP000253034"/>
    </source>
</evidence>
<proteinExistence type="predicted"/>
<dbReference type="GO" id="GO:0007165">
    <property type="term" value="P:signal transduction"/>
    <property type="evidence" value="ECO:0007669"/>
    <property type="project" value="InterPro"/>
</dbReference>
<dbReference type="PANTHER" id="PTHR22617">
    <property type="entry name" value="CHEMOTAXIS SENSOR HISTIDINE KINASE-RELATED"/>
    <property type="match status" value="1"/>
</dbReference>
<dbReference type="PANTHER" id="PTHR22617:SF23">
    <property type="entry name" value="CHEMOTAXIS PROTEIN CHEW"/>
    <property type="match status" value="1"/>
</dbReference>
<dbReference type="GO" id="GO:0005829">
    <property type="term" value="C:cytosol"/>
    <property type="evidence" value="ECO:0007669"/>
    <property type="project" value="TreeGrafter"/>
</dbReference>
<protein>
    <submittedName>
        <fullName evidence="2">Purine-binding chemotaxis protein CheW</fullName>
    </submittedName>
</protein>
<dbReference type="SMART" id="SM00260">
    <property type="entry name" value="CheW"/>
    <property type="match status" value="1"/>
</dbReference>
<reference evidence="2 3" key="1">
    <citation type="submission" date="2018-07" db="EMBL/GenBank/DDBJ databases">
        <title>Genomic Encyclopedia of Type Strains, Phase IV (KMG-IV): sequencing the most valuable type-strain genomes for metagenomic binning, comparative biology and taxonomic classification.</title>
        <authorList>
            <person name="Goeker M."/>
        </authorList>
    </citation>
    <scope>NUCLEOTIDE SEQUENCE [LARGE SCALE GENOMIC DNA]</scope>
    <source>
        <strain evidence="2 3">DSM 27016</strain>
    </source>
</reference>